<organism evidence="1 2">
    <name type="scientific">Dermatophagoides pteronyssinus</name>
    <name type="common">European house dust mite</name>
    <dbReference type="NCBI Taxonomy" id="6956"/>
    <lineage>
        <taxon>Eukaryota</taxon>
        <taxon>Metazoa</taxon>
        <taxon>Ecdysozoa</taxon>
        <taxon>Arthropoda</taxon>
        <taxon>Chelicerata</taxon>
        <taxon>Arachnida</taxon>
        <taxon>Acari</taxon>
        <taxon>Acariformes</taxon>
        <taxon>Sarcoptiformes</taxon>
        <taxon>Astigmata</taxon>
        <taxon>Psoroptidia</taxon>
        <taxon>Analgoidea</taxon>
        <taxon>Pyroglyphidae</taxon>
        <taxon>Dermatophagoidinae</taxon>
        <taxon>Dermatophagoides</taxon>
    </lineage>
</organism>
<accession>A0ABQ8J071</accession>
<dbReference type="EMBL" id="NJHN03000095">
    <property type="protein sequence ID" value="KAH9415826.1"/>
    <property type="molecule type" value="Genomic_DNA"/>
</dbReference>
<reference evidence="1 2" key="1">
    <citation type="journal article" date="2018" name="J. Allergy Clin. Immunol.">
        <title>High-quality assembly of Dermatophagoides pteronyssinus genome and transcriptome reveals a wide range of novel allergens.</title>
        <authorList>
            <person name="Liu X.Y."/>
            <person name="Yang K.Y."/>
            <person name="Wang M.Q."/>
            <person name="Kwok J.S."/>
            <person name="Zeng X."/>
            <person name="Yang Z."/>
            <person name="Xiao X.J."/>
            <person name="Lau C.P."/>
            <person name="Li Y."/>
            <person name="Huang Z.M."/>
            <person name="Ba J.G."/>
            <person name="Yim A.K."/>
            <person name="Ouyang C.Y."/>
            <person name="Ngai S.M."/>
            <person name="Chan T.F."/>
            <person name="Leung E.L."/>
            <person name="Liu L."/>
            <person name="Liu Z.G."/>
            <person name="Tsui S.K."/>
        </authorList>
    </citation>
    <scope>NUCLEOTIDE SEQUENCE [LARGE SCALE GENOMIC DNA]</scope>
    <source>
        <strain evidence="1">Derp</strain>
    </source>
</reference>
<evidence type="ECO:0000313" key="1">
    <source>
        <dbReference type="EMBL" id="KAH9415826.1"/>
    </source>
</evidence>
<name>A0ABQ8J071_DERPT</name>
<sequence length="60" mass="6797">MVNFFTACMYTVSILMNENGHQSDKLNVDDDDDDGDIAIINSTYNNKEKKFLIGKAHLLD</sequence>
<reference evidence="1 2" key="2">
    <citation type="journal article" date="2022" name="Mol. Biol. Evol.">
        <title>Comparative Genomics Reveals Insights into the Divergent Evolution of Astigmatic Mites and Household Pest Adaptations.</title>
        <authorList>
            <person name="Xiong Q."/>
            <person name="Wan A.T."/>
            <person name="Liu X."/>
            <person name="Fung C.S."/>
            <person name="Xiao X."/>
            <person name="Malainual N."/>
            <person name="Hou J."/>
            <person name="Wang L."/>
            <person name="Wang M."/>
            <person name="Yang K.Y."/>
            <person name="Cui Y."/>
            <person name="Leung E.L."/>
            <person name="Nong W."/>
            <person name="Shin S.K."/>
            <person name="Au S.W."/>
            <person name="Jeong K.Y."/>
            <person name="Chew F.T."/>
            <person name="Hui J.H."/>
            <person name="Leung T.F."/>
            <person name="Tungtrongchitr A."/>
            <person name="Zhong N."/>
            <person name="Liu Z."/>
            <person name="Tsui S.K."/>
        </authorList>
    </citation>
    <scope>NUCLEOTIDE SEQUENCE [LARGE SCALE GENOMIC DNA]</scope>
    <source>
        <strain evidence="1">Derp</strain>
    </source>
</reference>
<evidence type="ECO:0000313" key="2">
    <source>
        <dbReference type="Proteomes" id="UP000887458"/>
    </source>
</evidence>
<protein>
    <submittedName>
        <fullName evidence="1">Uncharacterized protein</fullName>
    </submittedName>
</protein>
<proteinExistence type="predicted"/>
<dbReference type="Proteomes" id="UP000887458">
    <property type="component" value="Unassembled WGS sequence"/>
</dbReference>
<keyword evidence="2" id="KW-1185">Reference proteome</keyword>
<gene>
    <name evidence="1" type="ORF">DERP_000320</name>
</gene>
<comment type="caution">
    <text evidence="1">The sequence shown here is derived from an EMBL/GenBank/DDBJ whole genome shotgun (WGS) entry which is preliminary data.</text>
</comment>